<dbReference type="EMBL" id="CM035414">
    <property type="protein sequence ID" value="KAH7428752.1"/>
    <property type="molecule type" value="Genomic_DNA"/>
</dbReference>
<evidence type="ECO:0000256" key="1">
    <source>
        <dbReference type="SAM" id="Phobius"/>
    </source>
</evidence>
<dbReference type="Pfam" id="PF00622">
    <property type="entry name" value="SPRY"/>
    <property type="match status" value="1"/>
</dbReference>
<name>A0A8T2U0I0_CERRI</name>
<sequence length="447" mass="48507">MEDIMGNMSPPSTSGSSVALSITAAVVGLLVLLTLLVGGPVACVCLVAMRVKKMRKRAKRTRGLIFASQWRAQNPFLPFPHFSQCADIEKHAQEEAGKVEALEAGIGNLDVWPCFSYTAIPDVFNGLSTAFFQSPAPNIFRDRSGSVPEIIRFNPGIGSKRQEQCVQCSHPLLSGLLLPSKSPFAHFEVTIIGFSKEKHRDGVVPAISETKITAAVAESMEETVKPDRDAILCVEGIEREVPSEESVDSSNVNVQDLVTANNLAIESHREGLVQSMFGKSNCGIFNYLDKADKRRTQNGQNEEDRQVRLEGTLAIGLAAHPAPPFRLPGRDAVSIALHSKSGRLFVSDSHEGKPFAAPSGWGRVGMTVGCGFDMATNKVSFTIEGICYKTDFEIVPNASDHNGDDEDKQTEIASYDPSIHPLFPTIGADCDVTVRVNIGQETFKYGR</sequence>
<evidence type="ECO:0000313" key="3">
    <source>
        <dbReference type="EMBL" id="KAH7428752.1"/>
    </source>
</evidence>
<dbReference type="Gene3D" id="2.60.120.920">
    <property type="match status" value="1"/>
</dbReference>
<dbReference type="SUPFAM" id="SSF49899">
    <property type="entry name" value="Concanavalin A-like lectins/glucanases"/>
    <property type="match status" value="1"/>
</dbReference>
<keyword evidence="1" id="KW-0812">Transmembrane</keyword>
<comment type="caution">
    <text evidence="3">The sequence shown here is derived from an EMBL/GenBank/DDBJ whole genome shotgun (WGS) entry which is preliminary data.</text>
</comment>
<keyword evidence="1" id="KW-1133">Transmembrane helix</keyword>
<dbReference type="Proteomes" id="UP000825935">
    <property type="component" value="Chromosome 9"/>
</dbReference>
<feature type="transmembrane region" description="Helical" evidence="1">
    <location>
        <begin position="20"/>
        <end position="49"/>
    </location>
</feature>
<proteinExistence type="predicted"/>
<dbReference type="AlphaFoldDB" id="A0A8T2U0I0"/>
<protein>
    <recommendedName>
        <fullName evidence="2">SPRY domain-containing protein</fullName>
    </recommendedName>
</protein>
<keyword evidence="1" id="KW-0472">Membrane</keyword>
<dbReference type="InterPro" id="IPR013320">
    <property type="entry name" value="ConA-like_dom_sf"/>
</dbReference>
<feature type="domain" description="SPRY" evidence="2">
    <location>
        <begin position="311"/>
        <end position="398"/>
    </location>
</feature>
<dbReference type="InterPro" id="IPR043136">
    <property type="entry name" value="B30.2/SPRY_sf"/>
</dbReference>
<gene>
    <name evidence="3" type="ORF">KP509_09G015700</name>
</gene>
<accession>A0A8T2U0I0</accession>
<evidence type="ECO:0000259" key="2">
    <source>
        <dbReference type="Pfam" id="PF00622"/>
    </source>
</evidence>
<dbReference type="OrthoDB" id="258495at2759"/>
<organism evidence="3 4">
    <name type="scientific">Ceratopteris richardii</name>
    <name type="common">Triangle waterfern</name>
    <dbReference type="NCBI Taxonomy" id="49495"/>
    <lineage>
        <taxon>Eukaryota</taxon>
        <taxon>Viridiplantae</taxon>
        <taxon>Streptophyta</taxon>
        <taxon>Embryophyta</taxon>
        <taxon>Tracheophyta</taxon>
        <taxon>Polypodiopsida</taxon>
        <taxon>Polypodiidae</taxon>
        <taxon>Polypodiales</taxon>
        <taxon>Pteridineae</taxon>
        <taxon>Pteridaceae</taxon>
        <taxon>Parkerioideae</taxon>
        <taxon>Ceratopteris</taxon>
    </lineage>
</organism>
<evidence type="ECO:0000313" key="4">
    <source>
        <dbReference type="Proteomes" id="UP000825935"/>
    </source>
</evidence>
<reference evidence="3" key="1">
    <citation type="submission" date="2021-08" db="EMBL/GenBank/DDBJ databases">
        <title>WGS assembly of Ceratopteris richardii.</title>
        <authorList>
            <person name="Marchant D.B."/>
            <person name="Chen G."/>
            <person name="Jenkins J."/>
            <person name="Shu S."/>
            <person name="Leebens-Mack J."/>
            <person name="Grimwood J."/>
            <person name="Schmutz J."/>
            <person name="Soltis P."/>
            <person name="Soltis D."/>
            <person name="Chen Z.-H."/>
        </authorList>
    </citation>
    <scope>NUCLEOTIDE SEQUENCE</scope>
    <source>
        <strain evidence="3">Whitten #5841</strain>
        <tissue evidence="3">Leaf</tissue>
    </source>
</reference>
<dbReference type="InterPro" id="IPR003877">
    <property type="entry name" value="SPRY_dom"/>
</dbReference>
<keyword evidence="4" id="KW-1185">Reference proteome</keyword>